<dbReference type="RefSeq" id="WP_344102713.1">
    <property type="nucleotide sequence ID" value="NZ_BAAANL010000004.1"/>
</dbReference>
<gene>
    <name evidence="1" type="ORF">GCM10009751_22460</name>
</gene>
<comment type="caution">
    <text evidence="1">The sequence shown here is derived from an EMBL/GenBank/DDBJ whole genome shotgun (WGS) entry which is preliminary data.</text>
</comment>
<accession>A0ABN2ND52</accession>
<dbReference type="SUPFAM" id="SSF56784">
    <property type="entry name" value="HAD-like"/>
    <property type="match status" value="1"/>
</dbReference>
<dbReference type="Gene3D" id="3.40.50.1000">
    <property type="entry name" value="HAD superfamily/HAD-like"/>
    <property type="match status" value="2"/>
</dbReference>
<dbReference type="InterPro" id="IPR036412">
    <property type="entry name" value="HAD-like_sf"/>
</dbReference>
<evidence type="ECO:0000313" key="2">
    <source>
        <dbReference type="Proteomes" id="UP001501094"/>
    </source>
</evidence>
<dbReference type="PANTHER" id="PTHR10000:SF8">
    <property type="entry name" value="HAD SUPERFAMILY HYDROLASE-LIKE, TYPE 3"/>
    <property type="match status" value="1"/>
</dbReference>
<dbReference type="PANTHER" id="PTHR10000">
    <property type="entry name" value="PHOSPHOSERINE PHOSPHATASE"/>
    <property type="match status" value="1"/>
</dbReference>
<dbReference type="InterPro" id="IPR023214">
    <property type="entry name" value="HAD_sf"/>
</dbReference>
<protein>
    <recommendedName>
        <fullName evidence="3">Hydroxymethylpyrimidine pyrophosphatase</fullName>
    </recommendedName>
</protein>
<keyword evidence="2" id="KW-1185">Reference proteome</keyword>
<dbReference type="EMBL" id="BAAANL010000004">
    <property type="protein sequence ID" value="GAA1863935.1"/>
    <property type="molecule type" value="Genomic_DNA"/>
</dbReference>
<organism evidence="1 2">
    <name type="scientific">Myceligenerans crystallogenes</name>
    <dbReference type="NCBI Taxonomy" id="316335"/>
    <lineage>
        <taxon>Bacteria</taxon>
        <taxon>Bacillati</taxon>
        <taxon>Actinomycetota</taxon>
        <taxon>Actinomycetes</taxon>
        <taxon>Micrococcales</taxon>
        <taxon>Promicromonosporaceae</taxon>
        <taxon>Myceligenerans</taxon>
    </lineage>
</organism>
<proteinExistence type="predicted"/>
<name>A0ABN2ND52_9MICO</name>
<dbReference type="Pfam" id="PF08282">
    <property type="entry name" value="Hydrolase_3"/>
    <property type="match status" value="1"/>
</dbReference>
<evidence type="ECO:0000313" key="1">
    <source>
        <dbReference type="EMBL" id="GAA1863935.1"/>
    </source>
</evidence>
<sequence>MLNHLGSPGRPVRVVFVNIDGVIVPDCGNLVPDLTRRAIAGARARGIKVVLTSDRPVAGTLPVGEQLRLGRGDAFIASRGAVTAEFTGSGRRPFVMVDEPRVFDPKSAFVVAMAAYPEVRMAIEEPGKGWWVNHVFEPGLLTGRQMRVRNEKRLWDTPVTRAAVHAEGIVALLPEIAAAGVTTRAVGADMVDIVGAAVSTAGAAEALRMKWGIPHQDTAAIGSQVDDTPLLTQVRHAAVLDDAADEVKDLADVIVPPLDLQGAATFLDSLTLSTRPLLTESLPTRPRAR</sequence>
<evidence type="ECO:0008006" key="3">
    <source>
        <dbReference type="Google" id="ProtNLM"/>
    </source>
</evidence>
<reference evidence="1 2" key="1">
    <citation type="journal article" date="2019" name="Int. J. Syst. Evol. Microbiol.">
        <title>The Global Catalogue of Microorganisms (GCM) 10K type strain sequencing project: providing services to taxonomists for standard genome sequencing and annotation.</title>
        <authorList>
            <consortium name="The Broad Institute Genomics Platform"/>
            <consortium name="The Broad Institute Genome Sequencing Center for Infectious Disease"/>
            <person name="Wu L."/>
            <person name="Ma J."/>
        </authorList>
    </citation>
    <scope>NUCLEOTIDE SEQUENCE [LARGE SCALE GENOMIC DNA]</scope>
    <source>
        <strain evidence="1 2">JCM 14326</strain>
    </source>
</reference>
<dbReference type="Proteomes" id="UP001501094">
    <property type="component" value="Unassembled WGS sequence"/>
</dbReference>